<gene>
    <name evidence="7" type="ORF">C2845_PM01G30630</name>
</gene>
<dbReference type="OrthoDB" id="6780543at2759"/>
<dbReference type="Proteomes" id="UP000275267">
    <property type="component" value="Unassembled WGS sequence"/>
</dbReference>
<comment type="subcellular location">
    <subcellularLocation>
        <location evidence="1">Nucleus</location>
        <location evidence="1">Nucleolus</location>
    </subcellularLocation>
</comment>
<dbReference type="InterPro" id="IPR002687">
    <property type="entry name" value="Nop_dom"/>
</dbReference>
<protein>
    <recommendedName>
        <fullName evidence="5">Nucleolar protein 56</fullName>
    </recommendedName>
</protein>
<dbReference type="PROSITE" id="PS51358">
    <property type="entry name" value="NOP"/>
    <property type="match status" value="1"/>
</dbReference>
<dbReference type="InterPro" id="IPR042239">
    <property type="entry name" value="Nop_C"/>
</dbReference>
<dbReference type="Gene3D" id="1.10.246.90">
    <property type="entry name" value="Nop domain"/>
    <property type="match status" value="1"/>
</dbReference>
<dbReference type="SMART" id="SM00931">
    <property type="entry name" value="NOSIC"/>
    <property type="match status" value="1"/>
</dbReference>
<evidence type="ECO:0000259" key="6">
    <source>
        <dbReference type="PROSITE" id="PS51358"/>
    </source>
</evidence>
<dbReference type="Gene3D" id="1.10.287.4070">
    <property type="match status" value="2"/>
</dbReference>
<dbReference type="AlphaFoldDB" id="A0A3L6TF32"/>
<dbReference type="SUPFAM" id="SSF89124">
    <property type="entry name" value="Nop domain"/>
    <property type="match status" value="1"/>
</dbReference>
<dbReference type="InterPro" id="IPR012976">
    <property type="entry name" value="NOSIC"/>
</dbReference>
<dbReference type="PANTHER" id="PTHR10894">
    <property type="entry name" value="NUCLEOLAR PROTEIN 5 NUCLEOLAR PROTEIN NOP5 NOP58"/>
    <property type="match status" value="1"/>
</dbReference>
<proteinExistence type="inferred from homology"/>
<evidence type="ECO:0000256" key="4">
    <source>
        <dbReference type="ARBA" id="ARBA00023242"/>
    </source>
</evidence>
<evidence type="ECO:0000256" key="5">
    <source>
        <dbReference type="ARBA" id="ARBA00040742"/>
    </source>
</evidence>
<feature type="domain" description="Nop" evidence="6">
    <location>
        <begin position="506"/>
        <end position="657"/>
    </location>
</feature>
<dbReference type="GO" id="GO:0031428">
    <property type="term" value="C:box C/D methylation guide snoRNP complex"/>
    <property type="evidence" value="ECO:0007669"/>
    <property type="project" value="InterPro"/>
</dbReference>
<organism evidence="7 8">
    <name type="scientific">Panicum miliaceum</name>
    <name type="common">Proso millet</name>
    <name type="synonym">Broomcorn millet</name>
    <dbReference type="NCBI Taxonomy" id="4540"/>
    <lineage>
        <taxon>Eukaryota</taxon>
        <taxon>Viridiplantae</taxon>
        <taxon>Streptophyta</taxon>
        <taxon>Embryophyta</taxon>
        <taxon>Tracheophyta</taxon>
        <taxon>Spermatophyta</taxon>
        <taxon>Magnoliopsida</taxon>
        <taxon>Liliopsida</taxon>
        <taxon>Poales</taxon>
        <taxon>Poaceae</taxon>
        <taxon>PACMAD clade</taxon>
        <taxon>Panicoideae</taxon>
        <taxon>Panicodae</taxon>
        <taxon>Paniceae</taxon>
        <taxon>Panicinae</taxon>
        <taxon>Panicum</taxon>
        <taxon>Panicum sect. Panicum</taxon>
    </lineage>
</organism>
<keyword evidence="8" id="KW-1185">Reference proteome</keyword>
<evidence type="ECO:0000313" key="8">
    <source>
        <dbReference type="Proteomes" id="UP000275267"/>
    </source>
</evidence>
<dbReference type="PANTHER" id="PTHR10894:SF0">
    <property type="entry name" value="NUCLEOLAR PROTEIN 56"/>
    <property type="match status" value="1"/>
</dbReference>
<keyword evidence="4" id="KW-0539">Nucleus</keyword>
<dbReference type="InterPro" id="IPR036070">
    <property type="entry name" value="Nop_dom_sf"/>
</dbReference>
<dbReference type="InterPro" id="IPR045056">
    <property type="entry name" value="Nop56/Nop58"/>
</dbReference>
<dbReference type="STRING" id="4540.A0A3L6TF32"/>
<evidence type="ECO:0000256" key="1">
    <source>
        <dbReference type="ARBA" id="ARBA00004604"/>
    </source>
</evidence>
<name>A0A3L6TF32_PANMI</name>
<dbReference type="GO" id="GO:0030515">
    <property type="term" value="F:snoRNA binding"/>
    <property type="evidence" value="ECO:0007669"/>
    <property type="project" value="InterPro"/>
</dbReference>
<dbReference type="GO" id="GO:0032040">
    <property type="term" value="C:small-subunit processome"/>
    <property type="evidence" value="ECO:0007669"/>
    <property type="project" value="InterPro"/>
</dbReference>
<comment type="caution">
    <text evidence="7">The sequence shown here is derived from an EMBL/GenBank/DDBJ whole genome shotgun (WGS) entry which is preliminary data.</text>
</comment>
<dbReference type="InterPro" id="IPR012974">
    <property type="entry name" value="NOP58/56_N"/>
</dbReference>
<keyword evidence="3" id="KW-0690">Ribosome biogenesis</keyword>
<dbReference type="Pfam" id="PF01798">
    <property type="entry name" value="Nop"/>
    <property type="match status" value="2"/>
</dbReference>
<dbReference type="Pfam" id="PF08156">
    <property type="entry name" value="NOP5NT"/>
    <property type="match status" value="1"/>
</dbReference>
<evidence type="ECO:0000313" key="7">
    <source>
        <dbReference type="EMBL" id="RLN38917.1"/>
    </source>
</evidence>
<dbReference type="GO" id="GO:0042254">
    <property type="term" value="P:ribosome biogenesis"/>
    <property type="evidence" value="ECO:0007669"/>
    <property type="project" value="UniProtKB-KW"/>
</dbReference>
<sequence>MSRGTRRNDDVMGLMPDREEDIINPFPTAFPRSASHGTGRVGALNDRLLLYYSSIGNLSNAIDFNNRMANRCDPHSVGSELMIQICSRDTEREGLKSSIPGLIEVRKDYSRAAVYSVPEDCPAGNDNINNIERILTIGDTNSFLKKKYCIMGKHINRIRFLRDWCVRLEVDSTAQVPNNNLSSEIRLCLSQFDQAIDLIKKWQGSQHIRQLFTMPTELRDKVMEDNAVMDLRPLKDMSFLFSGGHHATRSNELYLLFPSALGYALFHAYGIDVARQSIDAARASVQDFTTFKQAVRLMVYYPFWSAIDTVNQCTAIFGGTMTGQLRSILRLYLPKARKGKQYHLAVADPKLGELISDTMKITCRCDDFVLELLRGIRLYFNRFVELGSDFRKAQLRPGHTYSRERLRFNVNDINVVNAICQLDTLNRDINSFSLRVRECFSLHFPELSRIIKDNYQYVKLVQFIINSHSIEPEDGQIVLRLAERVLSLSEYRQKIHEYIVINMREIAPHLSSLIGEIIGACLIAFAGGLPNLAEYPSSSLQKLGAEKAPSRGLIGGEGPKYGPIFESTFVCHASSGNKCRMARYLANQCSLACRKDCYSGQLQRAVYCFTLGIYYTKTLEYPIVSHSCIISHSEVPTSSYGEMLRNKVEEKLHMMEMA</sequence>
<evidence type="ECO:0000256" key="3">
    <source>
        <dbReference type="ARBA" id="ARBA00022517"/>
    </source>
</evidence>
<reference evidence="8" key="1">
    <citation type="journal article" date="2019" name="Nat. Commun.">
        <title>The genome of broomcorn millet.</title>
        <authorList>
            <person name="Zou C."/>
            <person name="Miki D."/>
            <person name="Li D."/>
            <person name="Tang Q."/>
            <person name="Xiao L."/>
            <person name="Rajput S."/>
            <person name="Deng P."/>
            <person name="Jia W."/>
            <person name="Huang R."/>
            <person name="Zhang M."/>
            <person name="Sun Y."/>
            <person name="Hu J."/>
            <person name="Fu X."/>
            <person name="Schnable P.S."/>
            <person name="Li F."/>
            <person name="Zhang H."/>
            <person name="Feng B."/>
            <person name="Zhu X."/>
            <person name="Liu R."/>
            <person name="Schnable J.C."/>
            <person name="Zhu J.-K."/>
            <person name="Zhang H."/>
        </authorList>
    </citation>
    <scope>NUCLEOTIDE SEQUENCE [LARGE SCALE GENOMIC DNA]</scope>
</reference>
<comment type="similarity">
    <text evidence="2">Belongs to the NOP5/NOP56 family.</text>
</comment>
<accession>A0A3L6TF32</accession>
<dbReference type="EMBL" id="PQIB02000001">
    <property type="protein sequence ID" value="RLN38917.1"/>
    <property type="molecule type" value="Genomic_DNA"/>
</dbReference>
<evidence type="ECO:0000256" key="2">
    <source>
        <dbReference type="ARBA" id="ARBA00009211"/>
    </source>
</evidence>